<feature type="signal peptide" evidence="3">
    <location>
        <begin position="1"/>
        <end position="25"/>
    </location>
</feature>
<sequence>MSIFTRLNWIPFSVLFHRALLKALCARIDINLHVTISTPATATWILEDNDPSTFVMFLINDEANNDSDAYGDHAETSITVHSPSGSSSGPVKFTPLVIGRHRLELRDRWDYVLGSTKFFVIDTALSENVPISPAQNTATTGLAPISTSSMNSAHPASESTLSPNIVDIQKTINIGQLVGAIMGGLGFILIIGLVLFCRLRRRRILPLRPRGIVSPFVSRQTGILSPRNKRVIESRQGDASDGPTATPNVPPVANIPGPSVPIQSSSGTLRNIHSILSHTRNSIVERLYNSSQQHPRRNRRIREFRHQDSGWRDLASTRDQTSNSSEVIELPPEYLSV</sequence>
<keyword evidence="2" id="KW-1133">Transmembrane helix</keyword>
<keyword evidence="2" id="KW-0472">Membrane</keyword>
<evidence type="ECO:0000256" key="3">
    <source>
        <dbReference type="SAM" id="SignalP"/>
    </source>
</evidence>
<feature type="region of interest" description="Disordered" evidence="1">
    <location>
        <begin position="227"/>
        <end position="265"/>
    </location>
</feature>
<name>A0A8H5H7E6_9AGAR</name>
<proteinExistence type="predicted"/>
<gene>
    <name evidence="4" type="ORF">D9757_009846</name>
</gene>
<protein>
    <recommendedName>
        <fullName evidence="6">Mid2 domain-containing protein</fullName>
    </recommendedName>
</protein>
<feature type="transmembrane region" description="Helical" evidence="2">
    <location>
        <begin position="177"/>
        <end position="199"/>
    </location>
</feature>
<evidence type="ECO:0000256" key="2">
    <source>
        <dbReference type="SAM" id="Phobius"/>
    </source>
</evidence>
<comment type="caution">
    <text evidence="4">The sequence shown here is derived from an EMBL/GenBank/DDBJ whole genome shotgun (WGS) entry which is preliminary data.</text>
</comment>
<dbReference type="EMBL" id="JAACJN010000080">
    <property type="protein sequence ID" value="KAF5377996.1"/>
    <property type="molecule type" value="Genomic_DNA"/>
</dbReference>
<evidence type="ECO:0008006" key="6">
    <source>
        <dbReference type="Google" id="ProtNLM"/>
    </source>
</evidence>
<reference evidence="4 5" key="1">
    <citation type="journal article" date="2020" name="ISME J.">
        <title>Uncovering the hidden diversity of litter-decomposition mechanisms in mushroom-forming fungi.</title>
        <authorList>
            <person name="Floudas D."/>
            <person name="Bentzer J."/>
            <person name="Ahren D."/>
            <person name="Johansson T."/>
            <person name="Persson P."/>
            <person name="Tunlid A."/>
        </authorList>
    </citation>
    <scope>NUCLEOTIDE SEQUENCE [LARGE SCALE GENOMIC DNA]</scope>
    <source>
        <strain evidence="4 5">CBS 406.79</strain>
    </source>
</reference>
<organism evidence="4 5">
    <name type="scientific">Collybiopsis confluens</name>
    <dbReference type="NCBI Taxonomy" id="2823264"/>
    <lineage>
        <taxon>Eukaryota</taxon>
        <taxon>Fungi</taxon>
        <taxon>Dikarya</taxon>
        <taxon>Basidiomycota</taxon>
        <taxon>Agaricomycotina</taxon>
        <taxon>Agaricomycetes</taxon>
        <taxon>Agaricomycetidae</taxon>
        <taxon>Agaricales</taxon>
        <taxon>Marasmiineae</taxon>
        <taxon>Omphalotaceae</taxon>
        <taxon>Collybiopsis</taxon>
    </lineage>
</organism>
<evidence type="ECO:0000256" key="1">
    <source>
        <dbReference type="SAM" id="MobiDB-lite"/>
    </source>
</evidence>
<keyword evidence="3" id="KW-0732">Signal</keyword>
<dbReference type="Proteomes" id="UP000518752">
    <property type="component" value="Unassembled WGS sequence"/>
</dbReference>
<evidence type="ECO:0000313" key="5">
    <source>
        <dbReference type="Proteomes" id="UP000518752"/>
    </source>
</evidence>
<feature type="region of interest" description="Disordered" evidence="1">
    <location>
        <begin position="313"/>
        <end position="337"/>
    </location>
</feature>
<keyword evidence="5" id="KW-1185">Reference proteome</keyword>
<feature type="chain" id="PRO_5034447292" description="Mid2 domain-containing protein" evidence="3">
    <location>
        <begin position="26"/>
        <end position="337"/>
    </location>
</feature>
<dbReference type="OrthoDB" id="3131192at2759"/>
<keyword evidence="2" id="KW-0812">Transmembrane</keyword>
<accession>A0A8H5H7E6</accession>
<dbReference type="AlphaFoldDB" id="A0A8H5H7E6"/>
<feature type="compositionally biased region" description="Polar residues" evidence="1">
    <location>
        <begin position="317"/>
        <end position="326"/>
    </location>
</feature>
<evidence type="ECO:0000313" key="4">
    <source>
        <dbReference type="EMBL" id="KAF5377996.1"/>
    </source>
</evidence>